<dbReference type="EMBL" id="CDML01000038">
    <property type="protein sequence ID" value="CRF41368.1"/>
    <property type="molecule type" value="Genomic_DNA"/>
</dbReference>
<dbReference type="SUPFAM" id="SSF53448">
    <property type="entry name" value="Nucleotide-diphospho-sugar transferases"/>
    <property type="match status" value="1"/>
</dbReference>
<dbReference type="GO" id="GO:0008690">
    <property type="term" value="F:3-deoxy-manno-octulosonate cytidylyltransferase activity"/>
    <property type="evidence" value="ECO:0007669"/>
    <property type="project" value="UniProtKB-EC"/>
</dbReference>
<evidence type="ECO:0000313" key="5">
    <source>
        <dbReference type="EMBL" id="CRF42015.1"/>
    </source>
</evidence>
<dbReference type="STRING" id="1578720.HAL011_11620"/>
<reference evidence="7" key="3">
    <citation type="submission" date="2014-12" db="EMBL/GenBank/DDBJ databases">
        <authorList>
            <person name="Smet A."/>
        </authorList>
    </citation>
    <scope>NUCLEOTIDE SEQUENCE [LARGE SCALE GENOMIC DNA]</scope>
</reference>
<evidence type="ECO:0000256" key="3">
    <source>
        <dbReference type="ARBA" id="ARBA00022985"/>
    </source>
</evidence>
<dbReference type="GO" id="GO:0005829">
    <property type="term" value="C:cytosol"/>
    <property type="evidence" value="ECO:0007669"/>
    <property type="project" value="TreeGrafter"/>
</dbReference>
<dbReference type="Proteomes" id="UP000041394">
    <property type="component" value="Unassembled WGS sequence"/>
</dbReference>
<dbReference type="PANTHER" id="PTHR42866">
    <property type="entry name" value="3-DEOXY-MANNO-OCTULOSONATE CYTIDYLYLTRANSFERASE"/>
    <property type="match status" value="1"/>
</dbReference>
<protein>
    <submittedName>
        <fullName evidence="6">3-deoxy-manno-octulosonate cytidylyltransferase</fullName>
        <ecNumber evidence="6">2.7.7.38</ecNumber>
    </submittedName>
</protein>
<sequence>MIVIPARLESTRFPRKLLVPIQGVPMVVATARNAQKVDEVVVACDDALLLRACEDFNIKAILTNKAHTSGTDRCAQACTLLNLPEQTPVLNLQGDEPFLEPEIIATLLQESQKTPFMHTCIKEISPKEAQDPNVVKVVLGIDNRALYFSRAPIPYGRDEQHHSFLGHIGLYGFRVHTLLEFCALPKSPLEDIEKLEQLRALYHHKAITTSLVETKSVGIDTLQDLQEALKRC</sequence>
<evidence type="ECO:0000313" key="7">
    <source>
        <dbReference type="Proteomes" id="UP000038622"/>
    </source>
</evidence>
<dbReference type="OrthoDB" id="9815559at2"/>
<dbReference type="Pfam" id="PF02348">
    <property type="entry name" value="CTP_transf_3"/>
    <property type="match status" value="1"/>
</dbReference>
<dbReference type="NCBIfam" id="NF003952">
    <property type="entry name" value="PRK05450.1-5"/>
    <property type="match status" value="1"/>
</dbReference>
<evidence type="ECO:0000313" key="4">
    <source>
        <dbReference type="EMBL" id="CRF41368.1"/>
    </source>
</evidence>
<organism evidence="6 8">
    <name type="scientific">Helicobacter ailurogastricus</name>
    <dbReference type="NCBI Taxonomy" id="1578720"/>
    <lineage>
        <taxon>Bacteria</taxon>
        <taxon>Pseudomonadati</taxon>
        <taxon>Campylobacterota</taxon>
        <taxon>Epsilonproteobacteria</taxon>
        <taxon>Campylobacterales</taxon>
        <taxon>Helicobacteraceae</taxon>
        <taxon>Helicobacter</taxon>
    </lineage>
</organism>
<evidence type="ECO:0000313" key="6">
    <source>
        <dbReference type="EMBL" id="CRF43619.1"/>
    </source>
</evidence>
<dbReference type="CDD" id="cd02517">
    <property type="entry name" value="CMP-KDO-Synthetase"/>
    <property type="match status" value="1"/>
</dbReference>
<accession>A0A0K2XFV0</accession>
<evidence type="ECO:0000256" key="1">
    <source>
        <dbReference type="ARBA" id="ARBA00022679"/>
    </source>
</evidence>
<dbReference type="NCBIfam" id="TIGR00466">
    <property type="entry name" value="kdsB"/>
    <property type="match status" value="1"/>
</dbReference>
<gene>
    <name evidence="4" type="ORF">HAL011_11620</name>
    <name evidence="5" type="ORF">HAL013_01640</name>
    <name evidence="6" type="ORF">HAL09_01650</name>
</gene>
<dbReference type="Proteomes" id="UP000038622">
    <property type="component" value="Unassembled WGS sequence"/>
</dbReference>
<dbReference type="EMBL" id="CDMN01000005">
    <property type="protein sequence ID" value="CRF43619.1"/>
    <property type="molecule type" value="Genomic_DNA"/>
</dbReference>
<keyword evidence="3" id="KW-0448">Lipopolysaccharide biosynthesis</keyword>
<dbReference type="GO" id="GO:0009103">
    <property type="term" value="P:lipopolysaccharide biosynthetic process"/>
    <property type="evidence" value="ECO:0007669"/>
    <property type="project" value="UniProtKB-KW"/>
</dbReference>
<reference evidence="8 9" key="2">
    <citation type="submission" date="2014-12" db="EMBL/GenBank/DDBJ databases">
        <authorList>
            <person name="Jaenicke S."/>
        </authorList>
    </citation>
    <scope>NUCLEOTIDE SEQUENCE [LARGE SCALE GENOMIC DNA]</scope>
</reference>
<keyword evidence="1 6" id="KW-0808">Transferase</keyword>
<evidence type="ECO:0000313" key="9">
    <source>
        <dbReference type="Proteomes" id="UP000045175"/>
    </source>
</evidence>
<name>A0A0K2XFV0_9HELI</name>
<evidence type="ECO:0000256" key="2">
    <source>
        <dbReference type="ARBA" id="ARBA00022695"/>
    </source>
</evidence>
<reference evidence="6" key="1">
    <citation type="submission" date="2014-12" db="EMBL/GenBank/DDBJ databases">
        <title>Whole genome sequences of four Staphylococcus schleiferi canine isolates.</title>
        <authorList>
            <person name="Misic A.M."/>
            <person name="Cain C."/>
            <person name="Morris D.O."/>
            <person name="Rankin S."/>
            <person name="Beiting D."/>
        </authorList>
    </citation>
    <scope>NUCLEOTIDE SEQUENCE</scope>
    <source>
        <strain evidence="4">ASB11</strain>
        <strain evidence="5">ASB13</strain>
        <strain evidence="6">ASB9</strain>
    </source>
</reference>
<dbReference type="Gene3D" id="3.90.550.10">
    <property type="entry name" value="Spore Coat Polysaccharide Biosynthesis Protein SpsA, Chain A"/>
    <property type="match status" value="1"/>
</dbReference>
<dbReference type="InterPro" id="IPR029044">
    <property type="entry name" value="Nucleotide-diphossugar_trans"/>
</dbReference>
<dbReference type="InterPro" id="IPR003329">
    <property type="entry name" value="Cytidylyl_trans"/>
</dbReference>
<keyword evidence="7" id="KW-1185">Reference proteome</keyword>
<dbReference type="InterPro" id="IPR004528">
    <property type="entry name" value="KdsB"/>
</dbReference>
<dbReference type="GeneID" id="82132366"/>
<dbReference type="EMBL" id="CDMH01000006">
    <property type="protein sequence ID" value="CRF42015.1"/>
    <property type="molecule type" value="Genomic_DNA"/>
</dbReference>
<evidence type="ECO:0000313" key="8">
    <source>
        <dbReference type="Proteomes" id="UP000041394"/>
    </source>
</evidence>
<dbReference type="Proteomes" id="UP000045175">
    <property type="component" value="Unassembled WGS sequence"/>
</dbReference>
<proteinExistence type="predicted"/>
<dbReference type="AlphaFoldDB" id="A0A0K2XFV0"/>
<keyword evidence="2 6" id="KW-0548">Nucleotidyltransferase</keyword>
<dbReference type="RefSeq" id="WP_053940696.1">
    <property type="nucleotide sequence ID" value="NZ_BSCV01000013.1"/>
</dbReference>
<dbReference type="PANTHER" id="PTHR42866:SF2">
    <property type="entry name" value="3-DEOXY-MANNO-OCTULOSONATE CYTIDYLYLTRANSFERASE, MITOCHONDRIAL"/>
    <property type="match status" value="1"/>
</dbReference>
<dbReference type="EC" id="2.7.7.38" evidence="6"/>